<protein>
    <submittedName>
        <fullName evidence="1">Microsomal dipeptidase</fullName>
    </submittedName>
</protein>
<dbReference type="SUPFAM" id="SSF51556">
    <property type="entry name" value="Metallo-dependent hydrolases"/>
    <property type="match status" value="1"/>
</dbReference>
<proteinExistence type="predicted"/>
<name>F3KYL4_9GAMM</name>
<sequence length="287" mass="31684">MTYDYIGYVLELIRSRDDLMLIQSAQDVYDAKSHGKTGIVFHFQGTDPIGDNLNNVNLFHKLGVGIMQLTYNVDNLVGSGAQVDEDKGLTDFGRQFIERCNDVGVIVDCSHTSVRTTLEAIEASKQPVICSHSNCKQVHKTETARNINDDQIKAIAKSGGVVGVVGFPGLVSSSSRPSMDQFLQHVDHIVNIGGIDHISLGLDYYPGQHPVADEEEAIKIFEETVAAGLWKGTDYPRPPHIYPEGIETPKTMPRLTEALLGRGYSEDDTQKILGLNLIRVYKEVWGQ</sequence>
<accession>F3KYL4</accession>
<gene>
    <name evidence="1" type="ORF">IMCC3088_2034</name>
</gene>
<dbReference type="eggNOG" id="COG2355">
    <property type="taxonomic scope" value="Bacteria"/>
</dbReference>
<dbReference type="InterPro" id="IPR032466">
    <property type="entry name" value="Metal_Hydrolase"/>
</dbReference>
<dbReference type="PROSITE" id="PS51365">
    <property type="entry name" value="RENAL_DIPEPTIDASE_2"/>
    <property type="match status" value="1"/>
</dbReference>
<dbReference type="InterPro" id="IPR008257">
    <property type="entry name" value="Pept_M19"/>
</dbReference>
<dbReference type="EMBL" id="AEIG01000005">
    <property type="protein sequence ID" value="EGG30845.1"/>
    <property type="molecule type" value="Genomic_DNA"/>
</dbReference>
<organism evidence="1 2">
    <name type="scientific">Aequoribacter fuscus</name>
    <dbReference type="NCBI Taxonomy" id="2518989"/>
    <lineage>
        <taxon>Bacteria</taxon>
        <taxon>Pseudomonadati</taxon>
        <taxon>Pseudomonadota</taxon>
        <taxon>Gammaproteobacteria</taxon>
        <taxon>Cellvibrionales</taxon>
        <taxon>Halieaceae</taxon>
        <taxon>Aequoribacter</taxon>
    </lineage>
</organism>
<dbReference type="GO" id="GO:0006508">
    <property type="term" value="P:proteolysis"/>
    <property type="evidence" value="ECO:0007669"/>
    <property type="project" value="InterPro"/>
</dbReference>
<dbReference type="STRING" id="2518989.IMCC3088_2034"/>
<dbReference type="Gene3D" id="3.20.20.140">
    <property type="entry name" value="Metal-dependent hydrolases"/>
    <property type="match status" value="1"/>
</dbReference>
<evidence type="ECO:0000313" key="2">
    <source>
        <dbReference type="Proteomes" id="UP000005615"/>
    </source>
</evidence>
<reference evidence="1 2" key="1">
    <citation type="journal article" date="2011" name="J. Bacteriol.">
        <title>Genome sequence of strain IMCC3088, a proteorhodopsin-containing marine bacterium belonging to the OM60/NOR5 clade.</title>
        <authorList>
            <person name="Jang Y."/>
            <person name="Oh H.M."/>
            <person name="Kang I."/>
            <person name="Lee K."/>
            <person name="Yang S.J."/>
            <person name="Cho J.C."/>
        </authorList>
    </citation>
    <scope>NUCLEOTIDE SEQUENCE [LARGE SCALE GENOMIC DNA]</scope>
    <source>
        <strain evidence="1 2">IMCC3088</strain>
    </source>
</reference>
<keyword evidence="2" id="KW-1185">Reference proteome</keyword>
<dbReference type="PANTHER" id="PTHR10443">
    <property type="entry name" value="MICROSOMAL DIPEPTIDASE"/>
    <property type="match status" value="1"/>
</dbReference>
<dbReference type="GO" id="GO:0070573">
    <property type="term" value="F:metallodipeptidase activity"/>
    <property type="evidence" value="ECO:0007669"/>
    <property type="project" value="InterPro"/>
</dbReference>
<comment type="caution">
    <text evidence="1">The sequence shown here is derived from an EMBL/GenBank/DDBJ whole genome shotgun (WGS) entry which is preliminary data.</text>
</comment>
<dbReference type="Proteomes" id="UP000005615">
    <property type="component" value="Unassembled WGS sequence"/>
</dbReference>
<dbReference type="PANTHER" id="PTHR10443:SF12">
    <property type="entry name" value="DIPEPTIDASE"/>
    <property type="match status" value="1"/>
</dbReference>
<dbReference type="Pfam" id="PF01244">
    <property type="entry name" value="Peptidase_M19"/>
    <property type="match status" value="1"/>
</dbReference>
<dbReference type="AlphaFoldDB" id="F3KYL4"/>
<evidence type="ECO:0000313" key="1">
    <source>
        <dbReference type="EMBL" id="EGG30845.1"/>
    </source>
</evidence>